<protein>
    <submittedName>
        <fullName evidence="3">Reverse transcriptase domain-containing protein</fullName>
    </submittedName>
</protein>
<proteinExistence type="predicted"/>
<organism evidence="3">
    <name type="scientific">Schistocephalus solidus</name>
    <name type="common">Tapeworm</name>
    <dbReference type="NCBI Taxonomy" id="70667"/>
    <lineage>
        <taxon>Eukaryota</taxon>
        <taxon>Metazoa</taxon>
        <taxon>Spiralia</taxon>
        <taxon>Lophotrochozoa</taxon>
        <taxon>Platyhelminthes</taxon>
        <taxon>Cestoda</taxon>
        <taxon>Eucestoda</taxon>
        <taxon>Diphyllobothriidea</taxon>
        <taxon>Diphyllobothriidae</taxon>
        <taxon>Schistocephalus</taxon>
    </lineage>
</organism>
<sequence length="111" mass="12505">MTKAQETVQARFYGLTKVQNEGTLLQSIVSLKGNSTYGLAKWQLRRLKFRTAGGQLLLNDVKVSVDIMSLFNSIPQSLAVETIELLLRDIYAETENCLGHVQILQFLKFSL</sequence>
<dbReference type="Proteomes" id="UP000275846">
    <property type="component" value="Unassembled WGS sequence"/>
</dbReference>
<gene>
    <name evidence="1" type="ORF">SSLN_LOCUS15358</name>
</gene>
<dbReference type="OrthoDB" id="10029313at2759"/>
<evidence type="ECO:0000313" key="3">
    <source>
        <dbReference type="WBParaSite" id="SSLN_0001593501-mRNA-1"/>
    </source>
</evidence>
<dbReference type="AlphaFoldDB" id="A0A183TFW0"/>
<accession>A0A183TFW0</accession>
<keyword evidence="2" id="KW-1185">Reference proteome</keyword>
<reference evidence="1 2" key="2">
    <citation type="submission" date="2018-11" db="EMBL/GenBank/DDBJ databases">
        <authorList>
            <consortium name="Pathogen Informatics"/>
        </authorList>
    </citation>
    <scope>NUCLEOTIDE SEQUENCE [LARGE SCALE GENOMIC DNA]</scope>
    <source>
        <strain evidence="1 2">NST_G2</strain>
    </source>
</reference>
<dbReference type="EMBL" id="UYSU01039857">
    <property type="protein sequence ID" value="VDM01744.1"/>
    <property type="molecule type" value="Genomic_DNA"/>
</dbReference>
<dbReference type="WBParaSite" id="SSLN_0001593501-mRNA-1">
    <property type="protein sequence ID" value="SSLN_0001593501-mRNA-1"/>
    <property type="gene ID" value="SSLN_0001593501"/>
</dbReference>
<reference evidence="3" key="1">
    <citation type="submission" date="2016-06" db="UniProtKB">
        <authorList>
            <consortium name="WormBaseParasite"/>
        </authorList>
    </citation>
    <scope>IDENTIFICATION</scope>
</reference>
<evidence type="ECO:0000313" key="1">
    <source>
        <dbReference type="EMBL" id="VDM01744.1"/>
    </source>
</evidence>
<evidence type="ECO:0000313" key="2">
    <source>
        <dbReference type="Proteomes" id="UP000275846"/>
    </source>
</evidence>
<name>A0A183TFW0_SCHSO</name>